<dbReference type="GO" id="GO:0019156">
    <property type="term" value="F:isoamylase activity"/>
    <property type="evidence" value="ECO:0007669"/>
    <property type="project" value="UniProtKB-ARBA"/>
</dbReference>
<dbReference type="SUPFAM" id="SSF81296">
    <property type="entry name" value="E set domains"/>
    <property type="match status" value="1"/>
</dbReference>
<dbReference type="Gene3D" id="2.60.40.10">
    <property type="entry name" value="Immunoglobulins"/>
    <property type="match status" value="1"/>
</dbReference>
<sequence>MLEILPGESFPLGATVHPDGVNFCVFSEYATAIRLLLFDHPDSRQPTEIIRLDPKINKTFYYWHIFIPGLKAGQIYAYRANGEFAPEAGQRFDNTKVLLDPYARAIVGEETYDRTAASKIGDNCATALKGVVLDPSLYDWEGDRHPRIPYSNSVIYEMHVGGFTRNPNSGVAEAKRGTYAGLIEKIPYLQELGITAVELLPVHQFDPQDVRPGLKNYWGYSTINFFAPHKGYSSRRDLLGAVDEFRDMVKALHKAGIEVILDVVFNHTAEGNERGPTLSFRGLDNKTYYILEEDQTYYSNYSGCGNTFKGNHPVASRLILDSLRYWVSEMHVDGFRFDLATILSRNTFGEPIKPETGMMDIISIIESDPVLAGTKLIAEAWDAAGLYGVGQFVELADWFSEWNGPFRDDVRQFVKSDPNMTTTMAHRILASPDIYSRLDTDINRSVNFITCHDGFTLNDLVSYNDKHNLANGEGDRDGGNHNFSWNCGEEGETNNPEIEKLRSQQIKNFLTVLFFSQGTPMLLMGDEIRHTQNGNNNAYCQDNELSWFDWDLVEKNRDLLRFVKKLIHFIQGLEIFGQEEFLKVSRKSSQPHLTWHGVKLYKPDWEEDSHSIAFSLSYPAVEEELYVVFNAYWKPLKFQLPPLELGSHWHRIVDTALPAPQDFTELTAAEKIYANTYQVVPRSSIVLMKKKGILPIPNFSLSEE</sequence>
<evidence type="ECO:0000256" key="3">
    <source>
        <dbReference type="ARBA" id="ARBA00022946"/>
    </source>
</evidence>
<dbReference type="SUPFAM" id="SSF51011">
    <property type="entry name" value="Glycosyl hydrolase domain"/>
    <property type="match status" value="1"/>
</dbReference>
<dbReference type="InterPro" id="IPR006047">
    <property type="entry name" value="GH13_cat_dom"/>
</dbReference>
<evidence type="ECO:0000313" key="7">
    <source>
        <dbReference type="Proteomes" id="UP000729733"/>
    </source>
</evidence>
<dbReference type="InterPro" id="IPR004193">
    <property type="entry name" value="Glyco_hydro_13_N"/>
</dbReference>
<dbReference type="InterPro" id="IPR014756">
    <property type="entry name" value="Ig_E-set"/>
</dbReference>
<reference evidence="6" key="1">
    <citation type="journal article" date="2021" name="Antonie Van Leeuwenhoek">
        <title>Draft genome and description of Waterburya agarophytonicola gen. nov. sp. nov. (Pleurocapsales, Cyanobacteria): a seaweed symbiont.</title>
        <authorList>
            <person name="Bonthond G."/>
            <person name="Shalygin S."/>
            <person name="Bayer T."/>
            <person name="Weinberger F."/>
        </authorList>
    </citation>
    <scope>NUCLEOTIDE SEQUENCE</scope>
    <source>
        <strain evidence="6">KI4</strain>
    </source>
</reference>
<dbReference type="Pfam" id="PF00128">
    <property type="entry name" value="Alpha-amylase"/>
    <property type="match status" value="1"/>
</dbReference>
<gene>
    <name evidence="6" type="primary">glgX</name>
    <name evidence="6" type="ORF">I4641_02135</name>
</gene>
<keyword evidence="2" id="KW-0378">Hydrolase</keyword>
<dbReference type="InterPro" id="IPR048650">
    <property type="entry name" value="ISOA1-3-like_C"/>
</dbReference>
<dbReference type="Proteomes" id="UP000729733">
    <property type="component" value="Unassembled WGS sequence"/>
</dbReference>
<keyword evidence="3" id="KW-0809">Transit peptide</keyword>
<dbReference type="InterPro" id="IPR011837">
    <property type="entry name" value="Glycogen_debranch_GlgX"/>
</dbReference>
<dbReference type="PANTHER" id="PTHR43002">
    <property type="entry name" value="GLYCOGEN DEBRANCHING ENZYME"/>
    <property type="match status" value="1"/>
</dbReference>
<dbReference type="SMART" id="SM00642">
    <property type="entry name" value="Aamy"/>
    <property type="match status" value="1"/>
</dbReference>
<organism evidence="6 7">
    <name type="scientific">Waterburya agarophytonicola KI4</name>
    <dbReference type="NCBI Taxonomy" id="2874699"/>
    <lineage>
        <taxon>Bacteria</taxon>
        <taxon>Bacillati</taxon>
        <taxon>Cyanobacteriota</taxon>
        <taxon>Cyanophyceae</taxon>
        <taxon>Pleurocapsales</taxon>
        <taxon>Hyellaceae</taxon>
        <taxon>Waterburya</taxon>
        <taxon>Waterburya agarophytonicola</taxon>
    </lineage>
</organism>
<dbReference type="EMBL" id="JADWDC010000003">
    <property type="protein sequence ID" value="MCC0175779.1"/>
    <property type="molecule type" value="Genomic_DNA"/>
</dbReference>
<dbReference type="InterPro" id="IPR044505">
    <property type="entry name" value="GlgX_Isoamylase_N_E_set"/>
</dbReference>
<dbReference type="Pfam" id="PF02922">
    <property type="entry name" value="CBM_48"/>
    <property type="match status" value="1"/>
</dbReference>
<accession>A0A964BM96</accession>
<dbReference type="SUPFAM" id="SSF51445">
    <property type="entry name" value="(Trans)glycosidases"/>
    <property type="match status" value="1"/>
</dbReference>
<dbReference type="InterPro" id="IPR017853">
    <property type="entry name" value="GH"/>
</dbReference>
<dbReference type="AlphaFoldDB" id="A0A964BM96"/>
<comment type="similarity">
    <text evidence="1">Belongs to the glycosyl hydrolase 13 family.</text>
</comment>
<dbReference type="InterPro" id="IPR013780">
    <property type="entry name" value="Glyco_hydro_b"/>
</dbReference>
<dbReference type="RefSeq" id="WP_229638778.1">
    <property type="nucleotide sequence ID" value="NZ_JADWDC010000003.1"/>
</dbReference>
<comment type="caution">
    <text evidence="6">The sequence shown here is derived from an EMBL/GenBank/DDBJ whole genome shotgun (WGS) entry which is preliminary data.</text>
</comment>
<evidence type="ECO:0000259" key="5">
    <source>
        <dbReference type="SMART" id="SM00642"/>
    </source>
</evidence>
<dbReference type="CDD" id="cd02856">
    <property type="entry name" value="E_set_GDE_Isoamylase_N"/>
    <property type="match status" value="1"/>
</dbReference>
<feature type="domain" description="Glycosyl hydrolase family 13 catalytic" evidence="5">
    <location>
        <begin position="157"/>
        <end position="570"/>
    </location>
</feature>
<dbReference type="GO" id="GO:0004135">
    <property type="term" value="F:amylo-alpha-1,6-glucosidase activity"/>
    <property type="evidence" value="ECO:0007669"/>
    <property type="project" value="InterPro"/>
</dbReference>
<dbReference type="InterPro" id="IPR013783">
    <property type="entry name" value="Ig-like_fold"/>
</dbReference>
<protein>
    <submittedName>
        <fullName evidence="6">Glycogen debranching protein GlgX</fullName>
    </submittedName>
</protein>
<dbReference type="Pfam" id="PF21156">
    <property type="entry name" value="ISOA1-3_C"/>
    <property type="match status" value="1"/>
</dbReference>
<dbReference type="GO" id="GO:0005980">
    <property type="term" value="P:glycogen catabolic process"/>
    <property type="evidence" value="ECO:0007669"/>
    <property type="project" value="InterPro"/>
</dbReference>
<evidence type="ECO:0000256" key="4">
    <source>
        <dbReference type="ARBA" id="ARBA00023295"/>
    </source>
</evidence>
<dbReference type="Gene3D" id="3.20.20.80">
    <property type="entry name" value="Glycosidases"/>
    <property type="match status" value="1"/>
</dbReference>
<keyword evidence="4" id="KW-0326">Glycosidase</keyword>
<dbReference type="CDD" id="cd11326">
    <property type="entry name" value="AmyAc_Glg_debranch"/>
    <property type="match status" value="1"/>
</dbReference>
<keyword evidence="7" id="KW-1185">Reference proteome</keyword>
<evidence type="ECO:0000313" key="6">
    <source>
        <dbReference type="EMBL" id="MCC0175779.1"/>
    </source>
</evidence>
<evidence type="ECO:0000256" key="2">
    <source>
        <dbReference type="ARBA" id="ARBA00022801"/>
    </source>
</evidence>
<name>A0A964BM96_9CYAN</name>
<dbReference type="NCBIfam" id="TIGR02100">
    <property type="entry name" value="glgX_debranch"/>
    <property type="match status" value="1"/>
</dbReference>
<evidence type="ECO:0000256" key="1">
    <source>
        <dbReference type="ARBA" id="ARBA00008061"/>
    </source>
</evidence>
<proteinExistence type="inferred from homology"/>
<dbReference type="Gene3D" id="2.60.40.1180">
    <property type="entry name" value="Golgi alpha-mannosidase II"/>
    <property type="match status" value="1"/>
</dbReference>